<dbReference type="InterPro" id="IPR052916">
    <property type="entry name" value="Type-I_RE_MTase_Subunit"/>
</dbReference>
<feature type="domain" description="DNA methylase adenine-specific" evidence="8">
    <location>
        <begin position="146"/>
        <end position="455"/>
    </location>
</feature>
<evidence type="ECO:0000256" key="5">
    <source>
        <dbReference type="ARBA" id="ARBA00022691"/>
    </source>
</evidence>
<dbReference type="GO" id="GO:0003677">
    <property type="term" value="F:DNA binding"/>
    <property type="evidence" value="ECO:0007669"/>
    <property type="project" value="InterPro"/>
</dbReference>
<evidence type="ECO:0000259" key="9">
    <source>
        <dbReference type="Pfam" id="PF12161"/>
    </source>
</evidence>
<evidence type="ECO:0000256" key="3">
    <source>
        <dbReference type="ARBA" id="ARBA00022603"/>
    </source>
</evidence>
<comment type="similarity">
    <text evidence="1">Belongs to the N(4)/N(6)-methyltransferase family.</text>
</comment>
<dbReference type="PROSITE" id="PS00092">
    <property type="entry name" value="N6_MTASE"/>
    <property type="match status" value="1"/>
</dbReference>
<evidence type="ECO:0000256" key="4">
    <source>
        <dbReference type="ARBA" id="ARBA00022679"/>
    </source>
</evidence>
<dbReference type="GeneID" id="41338763"/>
<proteinExistence type="inferred from homology"/>
<sequence length="495" mass="56833">MADLQLGFEDKLWQMADKLRGNIESSEYKHVILGLVFLKYISDSFTERYEEIKANYPGMEEDRDAYESENVFFVPKDARWEYIKSQAKQSTIGQIIDNAMVQIEKENASLKGVLPKNYARPELDKTRLGELIDLFSFNVGSKEARAKDVLGRVYEYFLKKFGTTEGEFYTPPAIVKLLVNMIEPYNGRVYDPCCGSGGMFVQSAKFVEEHAGKIGNISIYGQEYVATTWRLAKMNLAIRGIDANLGERDGDTFTNDQHKTLRADYILANPPFNIKDWGQQHLIGDSRWQWGTPPATNANYAWISHMISKLSPRGIAGFVLANGSLSTSRSEEYEIRKKILEEGLVDCIVAMPSQLFYDVSIPVSLWFVSKNKNGRKDKVLFIDARKMGYMETRKHRELTDEESEKIYSTYHAWRDDKDYQDIDGFCKSATLEEIRSHDYVLTPGRYVGIEEVEDDGIPFEEKMEKLTLELSELFEESKSLEEKIKENLRGIGYEL</sequence>
<reference evidence="10 11" key="1">
    <citation type="submission" date="2019-07" db="EMBL/GenBank/DDBJ databases">
        <title>Genome sequence of Acholeplasma laidlawii strain with increased resistance to erythromycin.</title>
        <authorList>
            <person name="Medvedeva E.S."/>
            <person name="Baranova N.B."/>
            <person name="Siniagina M.N."/>
            <person name="Mouzykantov A."/>
            <person name="Chernova O.A."/>
            <person name="Chernov V.M."/>
        </authorList>
    </citation>
    <scope>NUCLEOTIDE SEQUENCE [LARGE SCALE GENOMIC DNA]</scope>
    <source>
        <strain evidence="10 11">PG8REry</strain>
    </source>
</reference>
<dbReference type="GO" id="GO:0008170">
    <property type="term" value="F:N-methyltransferase activity"/>
    <property type="evidence" value="ECO:0007669"/>
    <property type="project" value="InterPro"/>
</dbReference>
<dbReference type="EMBL" id="VKID01000001">
    <property type="protein sequence ID" value="TRX99961.1"/>
    <property type="molecule type" value="Genomic_DNA"/>
</dbReference>
<dbReference type="Pfam" id="PF02384">
    <property type="entry name" value="N6_Mtase"/>
    <property type="match status" value="1"/>
</dbReference>
<dbReference type="AlphaFoldDB" id="A0A553IID1"/>
<dbReference type="GO" id="GO:0009307">
    <property type="term" value="P:DNA restriction-modification system"/>
    <property type="evidence" value="ECO:0007669"/>
    <property type="project" value="UniProtKB-KW"/>
</dbReference>
<dbReference type="OMA" id="YGLGNDG"/>
<evidence type="ECO:0000313" key="11">
    <source>
        <dbReference type="Proteomes" id="UP000315938"/>
    </source>
</evidence>
<evidence type="ECO:0000313" key="10">
    <source>
        <dbReference type="EMBL" id="TRX99961.1"/>
    </source>
</evidence>
<dbReference type="PANTHER" id="PTHR42998">
    <property type="entry name" value="TYPE I RESTRICTION ENZYME HINDVIIP M PROTEIN-RELATED"/>
    <property type="match status" value="1"/>
</dbReference>
<dbReference type="InterPro" id="IPR002052">
    <property type="entry name" value="DNA_methylase_N6_adenine_CS"/>
</dbReference>
<dbReference type="SUPFAM" id="SSF53335">
    <property type="entry name" value="S-adenosyl-L-methionine-dependent methyltransferases"/>
    <property type="match status" value="1"/>
</dbReference>
<evidence type="ECO:0000256" key="6">
    <source>
        <dbReference type="ARBA" id="ARBA00022747"/>
    </source>
</evidence>
<dbReference type="InterPro" id="IPR038333">
    <property type="entry name" value="T1MK-like_N_sf"/>
</dbReference>
<feature type="domain" description="N6 adenine-specific DNA methyltransferase N-terminal" evidence="9">
    <location>
        <begin position="9"/>
        <end position="135"/>
    </location>
</feature>
<protein>
    <recommendedName>
        <fullName evidence="2">site-specific DNA-methyltransferase (adenine-specific)</fullName>
        <ecNumber evidence="2">2.1.1.72</ecNumber>
    </recommendedName>
</protein>
<dbReference type="RefSeq" id="WP_012242537.1">
    <property type="nucleotide sequence ID" value="NZ_JACAOE010000001.1"/>
</dbReference>
<dbReference type="InterPro" id="IPR003356">
    <property type="entry name" value="DNA_methylase_A-5"/>
</dbReference>
<evidence type="ECO:0000256" key="1">
    <source>
        <dbReference type="ARBA" id="ARBA00006594"/>
    </source>
</evidence>
<dbReference type="GO" id="GO:0032259">
    <property type="term" value="P:methylation"/>
    <property type="evidence" value="ECO:0007669"/>
    <property type="project" value="UniProtKB-KW"/>
</dbReference>
<keyword evidence="4 10" id="KW-0808">Transferase</keyword>
<evidence type="ECO:0000256" key="2">
    <source>
        <dbReference type="ARBA" id="ARBA00011900"/>
    </source>
</evidence>
<organism evidence="10 11">
    <name type="scientific">Acholeplasma laidlawii</name>
    <dbReference type="NCBI Taxonomy" id="2148"/>
    <lineage>
        <taxon>Bacteria</taxon>
        <taxon>Bacillati</taxon>
        <taxon>Mycoplasmatota</taxon>
        <taxon>Mollicutes</taxon>
        <taxon>Acholeplasmatales</taxon>
        <taxon>Acholeplasmataceae</taxon>
        <taxon>Acholeplasma</taxon>
    </lineage>
</organism>
<dbReference type="GO" id="GO:0009007">
    <property type="term" value="F:site-specific DNA-methyltransferase (adenine-specific) activity"/>
    <property type="evidence" value="ECO:0007669"/>
    <property type="project" value="UniProtKB-EC"/>
</dbReference>
<evidence type="ECO:0000256" key="7">
    <source>
        <dbReference type="ARBA" id="ARBA00047942"/>
    </source>
</evidence>
<dbReference type="PRINTS" id="PR00507">
    <property type="entry name" value="N12N6MTFRASE"/>
</dbReference>
<evidence type="ECO:0000259" key="8">
    <source>
        <dbReference type="Pfam" id="PF02384"/>
    </source>
</evidence>
<dbReference type="Pfam" id="PF12161">
    <property type="entry name" value="HsdM_N"/>
    <property type="match status" value="1"/>
</dbReference>
<name>A0A553IID1_ACHLA</name>
<gene>
    <name evidence="10" type="ORF">FNV44_02665</name>
</gene>
<comment type="catalytic activity">
    <reaction evidence="7">
        <text>a 2'-deoxyadenosine in DNA + S-adenosyl-L-methionine = an N(6)-methyl-2'-deoxyadenosine in DNA + S-adenosyl-L-homocysteine + H(+)</text>
        <dbReference type="Rhea" id="RHEA:15197"/>
        <dbReference type="Rhea" id="RHEA-COMP:12418"/>
        <dbReference type="Rhea" id="RHEA-COMP:12419"/>
        <dbReference type="ChEBI" id="CHEBI:15378"/>
        <dbReference type="ChEBI" id="CHEBI:57856"/>
        <dbReference type="ChEBI" id="CHEBI:59789"/>
        <dbReference type="ChEBI" id="CHEBI:90615"/>
        <dbReference type="ChEBI" id="CHEBI:90616"/>
        <dbReference type="EC" id="2.1.1.72"/>
    </reaction>
</comment>
<accession>A0A553IID1</accession>
<comment type="caution">
    <text evidence="10">The sequence shown here is derived from an EMBL/GenBank/DDBJ whole genome shotgun (WGS) entry which is preliminary data.</text>
</comment>
<keyword evidence="6" id="KW-0680">Restriction system</keyword>
<dbReference type="InterPro" id="IPR029063">
    <property type="entry name" value="SAM-dependent_MTases_sf"/>
</dbReference>
<dbReference type="Gene3D" id="3.40.50.150">
    <property type="entry name" value="Vaccinia Virus protein VP39"/>
    <property type="match status" value="1"/>
</dbReference>
<dbReference type="EC" id="2.1.1.72" evidence="2"/>
<keyword evidence="3 10" id="KW-0489">Methyltransferase</keyword>
<dbReference type="InterPro" id="IPR022749">
    <property type="entry name" value="D12N6_MeTrfase_N"/>
</dbReference>
<dbReference type="Gene3D" id="1.20.1260.30">
    <property type="match status" value="1"/>
</dbReference>
<dbReference type="Proteomes" id="UP000315938">
    <property type="component" value="Unassembled WGS sequence"/>
</dbReference>
<keyword evidence="5" id="KW-0949">S-adenosyl-L-methionine</keyword>
<dbReference type="PANTHER" id="PTHR42998:SF1">
    <property type="entry name" value="TYPE I RESTRICTION ENZYME HINDI METHYLASE SUBUNIT"/>
    <property type="match status" value="1"/>
</dbReference>